<name>A0A392VFP3_9FABA</name>
<dbReference type="AlphaFoldDB" id="A0A392VFP3"/>
<organism evidence="1 2">
    <name type="scientific">Trifolium medium</name>
    <dbReference type="NCBI Taxonomy" id="97028"/>
    <lineage>
        <taxon>Eukaryota</taxon>
        <taxon>Viridiplantae</taxon>
        <taxon>Streptophyta</taxon>
        <taxon>Embryophyta</taxon>
        <taxon>Tracheophyta</taxon>
        <taxon>Spermatophyta</taxon>
        <taxon>Magnoliopsida</taxon>
        <taxon>eudicotyledons</taxon>
        <taxon>Gunneridae</taxon>
        <taxon>Pentapetalae</taxon>
        <taxon>rosids</taxon>
        <taxon>fabids</taxon>
        <taxon>Fabales</taxon>
        <taxon>Fabaceae</taxon>
        <taxon>Papilionoideae</taxon>
        <taxon>50 kb inversion clade</taxon>
        <taxon>NPAAA clade</taxon>
        <taxon>Hologalegina</taxon>
        <taxon>IRL clade</taxon>
        <taxon>Trifolieae</taxon>
        <taxon>Trifolium</taxon>
    </lineage>
</organism>
<comment type="caution">
    <text evidence="1">The sequence shown here is derived from an EMBL/GenBank/DDBJ whole genome shotgun (WGS) entry which is preliminary data.</text>
</comment>
<evidence type="ECO:0000313" key="2">
    <source>
        <dbReference type="Proteomes" id="UP000265520"/>
    </source>
</evidence>
<proteinExistence type="predicted"/>
<accession>A0A392VFP3</accession>
<protein>
    <submittedName>
        <fullName evidence="1">Uncharacterized protein</fullName>
    </submittedName>
</protein>
<dbReference type="EMBL" id="LXQA011123436">
    <property type="protein sequence ID" value="MCI85771.1"/>
    <property type="molecule type" value="Genomic_DNA"/>
</dbReference>
<reference evidence="1 2" key="1">
    <citation type="journal article" date="2018" name="Front. Plant Sci.">
        <title>Red Clover (Trifolium pratense) and Zigzag Clover (T. medium) - A Picture of Genomic Similarities and Differences.</title>
        <authorList>
            <person name="Dluhosova J."/>
            <person name="Istvanek J."/>
            <person name="Nedelnik J."/>
            <person name="Repkova J."/>
        </authorList>
    </citation>
    <scope>NUCLEOTIDE SEQUENCE [LARGE SCALE GENOMIC DNA]</scope>
    <source>
        <strain evidence="2">cv. 10/8</strain>
        <tissue evidence="1">Leaf</tissue>
    </source>
</reference>
<feature type="non-terminal residue" evidence="1">
    <location>
        <position position="38"/>
    </location>
</feature>
<dbReference type="Proteomes" id="UP000265520">
    <property type="component" value="Unassembled WGS sequence"/>
</dbReference>
<keyword evidence="2" id="KW-1185">Reference proteome</keyword>
<evidence type="ECO:0000313" key="1">
    <source>
        <dbReference type="EMBL" id="MCI85771.1"/>
    </source>
</evidence>
<sequence length="38" mass="4277">MLYLPSNATGGVDNLQLERLALEIIDDIFSIREDTLNL</sequence>